<dbReference type="EMBL" id="JFGV01000065">
    <property type="protein sequence ID" value="EYU13921.1"/>
    <property type="molecule type" value="Genomic_DNA"/>
</dbReference>
<evidence type="ECO:0000313" key="1">
    <source>
        <dbReference type="EMBL" id="EYU13921.1"/>
    </source>
</evidence>
<dbReference type="Proteomes" id="UP000023464">
    <property type="component" value="Unassembled WGS sequence"/>
</dbReference>
<protein>
    <submittedName>
        <fullName evidence="1">Uncharacterized protein</fullName>
    </submittedName>
</protein>
<keyword evidence="2" id="KW-1185">Reference proteome</keyword>
<name>A0A022PE01_9GAMM</name>
<dbReference type="AlphaFoldDB" id="A0A022PE01"/>
<evidence type="ECO:0000313" key="2">
    <source>
        <dbReference type="Proteomes" id="UP000023464"/>
    </source>
</evidence>
<reference evidence="1 2" key="1">
    <citation type="submission" date="2014-03" db="EMBL/GenBank/DDBJ databases">
        <title>Draft Genome of Photorhabdus luminescens BA1, an Egyptian Isolate.</title>
        <authorList>
            <person name="Ghazal S."/>
            <person name="Hurst S.G.IV."/>
            <person name="Morris K."/>
            <person name="Thomas K."/>
            <person name="Tisa L.S."/>
        </authorList>
    </citation>
    <scope>NUCLEOTIDE SEQUENCE [LARGE SCALE GENOMIC DNA]</scope>
    <source>
        <strain evidence="1 2">BA1</strain>
    </source>
</reference>
<proteinExistence type="predicted"/>
<gene>
    <name evidence="1" type="ORF">BA1DRAFT_03606</name>
</gene>
<accession>A0A022PE01</accession>
<comment type="caution">
    <text evidence="1">The sequence shown here is derived from an EMBL/GenBank/DDBJ whole genome shotgun (WGS) entry which is preliminary data.</text>
</comment>
<sequence>MKPYARPSVFAGILRHMHTVGTKILPDLVKKDTQRHQDAILNLSRLEHVLIGVPVNPAWGWVNLVGDRLDNHIYSAQEHADLYAVENLKT</sequence>
<organism evidence="1 2">
    <name type="scientific">Photorhabdus aegyptia</name>
    <dbReference type="NCBI Taxonomy" id="2805098"/>
    <lineage>
        <taxon>Bacteria</taxon>
        <taxon>Pseudomonadati</taxon>
        <taxon>Pseudomonadota</taxon>
        <taxon>Gammaproteobacteria</taxon>
        <taxon>Enterobacterales</taxon>
        <taxon>Morganellaceae</taxon>
        <taxon>Photorhabdus</taxon>
    </lineage>
</organism>